<accession>A0A4S4M4C7</accession>
<reference evidence="1 2" key="1">
    <citation type="submission" date="2019-02" db="EMBL/GenBank/DDBJ databases">
        <title>Genome sequencing of the rare red list fungi Antrodiella citrinella (Flaviporus citrinellus).</title>
        <authorList>
            <person name="Buettner E."/>
            <person name="Kellner H."/>
        </authorList>
    </citation>
    <scope>NUCLEOTIDE SEQUENCE [LARGE SCALE GENOMIC DNA]</scope>
    <source>
        <strain evidence="1 2">DSM 108506</strain>
    </source>
</reference>
<comment type="caution">
    <text evidence="1">The sequence shown here is derived from an EMBL/GenBank/DDBJ whole genome shotgun (WGS) entry which is preliminary data.</text>
</comment>
<proteinExistence type="predicted"/>
<keyword evidence="2" id="KW-1185">Reference proteome</keyword>
<dbReference type="EMBL" id="SGPM01000548">
    <property type="protein sequence ID" value="THH19268.1"/>
    <property type="molecule type" value="Genomic_DNA"/>
</dbReference>
<gene>
    <name evidence="1" type="ORF">EUX98_g8807</name>
</gene>
<dbReference type="Proteomes" id="UP000308730">
    <property type="component" value="Unassembled WGS sequence"/>
</dbReference>
<organism evidence="1 2">
    <name type="scientific">Antrodiella citrinella</name>
    <dbReference type="NCBI Taxonomy" id="2447956"/>
    <lineage>
        <taxon>Eukaryota</taxon>
        <taxon>Fungi</taxon>
        <taxon>Dikarya</taxon>
        <taxon>Basidiomycota</taxon>
        <taxon>Agaricomycotina</taxon>
        <taxon>Agaricomycetes</taxon>
        <taxon>Polyporales</taxon>
        <taxon>Steccherinaceae</taxon>
        <taxon>Antrodiella</taxon>
    </lineage>
</organism>
<dbReference type="AlphaFoldDB" id="A0A4S4M4C7"/>
<evidence type="ECO:0000313" key="1">
    <source>
        <dbReference type="EMBL" id="THH19268.1"/>
    </source>
</evidence>
<name>A0A4S4M4C7_9APHY</name>
<evidence type="ECO:0000313" key="2">
    <source>
        <dbReference type="Proteomes" id="UP000308730"/>
    </source>
</evidence>
<protein>
    <recommendedName>
        <fullName evidence="3">Protein kinase domain-containing protein</fullName>
    </recommendedName>
</protein>
<sequence>MTRDQYDFDVDEEDKYFLSPRHAKDPLPTHTPHVPKYLIPCEVSLMEVVLQDPRVQIKICDFGESFVYDASGG</sequence>
<evidence type="ECO:0008006" key="3">
    <source>
        <dbReference type="Google" id="ProtNLM"/>
    </source>
</evidence>